<feature type="transmembrane region" description="Helical" evidence="1">
    <location>
        <begin position="12"/>
        <end position="35"/>
    </location>
</feature>
<dbReference type="AlphaFoldDB" id="A0A840FJW0"/>
<dbReference type="EMBL" id="JACIFZ010000001">
    <property type="protein sequence ID" value="MBB4220435.1"/>
    <property type="molecule type" value="Genomic_DNA"/>
</dbReference>
<evidence type="ECO:0000256" key="1">
    <source>
        <dbReference type="SAM" id="Phobius"/>
    </source>
</evidence>
<comment type="caution">
    <text evidence="2">The sequence shown here is derived from an EMBL/GenBank/DDBJ whole genome shotgun (WGS) entry which is preliminary data.</text>
</comment>
<evidence type="ECO:0000313" key="3">
    <source>
        <dbReference type="Proteomes" id="UP000524450"/>
    </source>
</evidence>
<keyword evidence="1" id="KW-1133">Transmembrane helix</keyword>
<accession>A0A840FJW0</accession>
<dbReference type="Proteomes" id="UP000524450">
    <property type="component" value="Unassembled WGS sequence"/>
</dbReference>
<sequence>MSVKTIGTVEPLGAVAGALMATATSAPWFTVMIFVSLEPPPLGVAVTVSVPCETVRSSTWKSRSWFVASVMPEQVSVPGPAVPTEMVAEQLPTGTGPVPM</sequence>
<proteinExistence type="predicted"/>
<dbReference type="RefSeq" id="WP_184635944.1">
    <property type="nucleotide sequence ID" value="NZ_JACIFZ010000001.1"/>
</dbReference>
<name>A0A840FJW0_9BURK</name>
<organism evidence="2 3">
    <name type="scientific">Variovorax guangxiensis</name>
    <dbReference type="NCBI Taxonomy" id="1775474"/>
    <lineage>
        <taxon>Bacteria</taxon>
        <taxon>Pseudomonadati</taxon>
        <taxon>Pseudomonadota</taxon>
        <taxon>Betaproteobacteria</taxon>
        <taxon>Burkholderiales</taxon>
        <taxon>Comamonadaceae</taxon>
        <taxon>Variovorax</taxon>
    </lineage>
</organism>
<evidence type="ECO:0000313" key="2">
    <source>
        <dbReference type="EMBL" id="MBB4220435.1"/>
    </source>
</evidence>
<gene>
    <name evidence="2" type="ORF">GGD71_001182</name>
</gene>
<keyword evidence="1" id="KW-0812">Transmembrane</keyword>
<reference evidence="2 3" key="1">
    <citation type="submission" date="2020-08" db="EMBL/GenBank/DDBJ databases">
        <title>Genomic Encyclopedia of Type Strains, Phase IV (KMG-V): Genome sequencing to study the core and pangenomes of soil and plant-associated prokaryotes.</title>
        <authorList>
            <person name="Whitman W."/>
        </authorList>
    </citation>
    <scope>NUCLEOTIDE SEQUENCE [LARGE SCALE GENOMIC DNA]</scope>
    <source>
        <strain evidence="2 3">34/80</strain>
    </source>
</reference>
<protein>
    <submittedName>
        <fullName evidence="2">Uncharacterized protein</fullName>
    </submittedName>
</protein>
<keyword evidence="1" id="KW-0472">Membrane</keyword>